<proteinExistence type="predicted"/>
<name>A0AA97NLP1_PYRO3</name>
<keyword evidence="2" id="KW-0732">Signal</keyword>
<gene>
    <name evidence="3" type="ORF">OOU_Y34scaffold01160g3</name>
</gene>
<evidence type="ECO:0000256" key="2">
    <source>
        <dbReference type="SAM" id="SignalP"/>
    </source>
</evidence>
<reference evidence="3" key="1">
    <citation type="journal article" date="2012" name="PLoS Genet.">
        <title>Comparative analysis of the genomes of two field isolates of the rice blast fungus Magnaporthe oryzae.</title>
        <authorList>
            <person name="Xue M."/>
            <person name="Yang J."/>
            <person name="Li Z."/>
            <person name="Hu S."/>
            <person name="Yao N."/>
            <person name="Dean R.A."/>
            <person name="Zhao W."/>
            <person name="Shen M."/>
            <person name="Zhang H."/>
            <person name="Li C."/>
            <person name="Liu L."/>
            <person name="Cao L."/>
            <person name="Xu X."/>
            <person name="Xing Y."/>
            <person name="Hsiang T."/>
            <person name="Zhang Z."/>
            <person name="Xu J.R."/>
            <person name="Peng Y.L."/>
        </authorList>
    </citation>
    <scope>NUCLEOTIDE SEQUENCE</scope>
    <source>
        <strain evidence="3">Y34</strain>
    </source>
</reference>
<feature type="region of interest" description="Disordered" evidence="1">
    <location>
        <begin position="26"/>
        <end position="79"/>
    </location>
</feature>
<protein>
    <submittedName>
        <fullName evidence="3">Uncharacterized protein</fullName>
    </submittedName>
</protein>
<evidence type="ECO:0000313" key="3">
    <source>
        <dbReference type="EMBL" id="ELQ32441.1"/>
    </source>
</evidence>
<feature type="signal peptide" evidence="2">
    <location>
        <begin position="1"/>
        <end position="23"/>
    </location>
</feature>
<dbReference type="EMBL" id="JH793311">
    <property type="protein sequence ID" value="ELQ32441.1"/>
    <property type="molecule type" value="Genomic_DNA"/>
</dbReference>
<feature type="compositionally biased region" description="Polar residues" evidence="1">
    <location>
        <begin position="70"/>
        <end position="79"/>
    </location>
</feature>
<sequence>MRLSVYSAQLTLVAGMLVAQVAAAPATTGNGQLAKRGFVTPPPVETHEPPPIRHENKRDVEVDAEEAESELQTRGGSGR</sequence>
<organism evidence="3">
    <name type="scientific">Pyricularia oryzae (strain Y34)</name>
    <name type="common">Rice blast fungus</name>
    <name type="synonym">Magnaporthe oryzae</name>
    <dbReference type="NCBI Taxonomy" id="1143189"/>
    <lineage>
        <taxon>Eukaryota</taxon>
        <taxon>Fungi</taxon>
        <taxon>Dikarya</taxon>
        <taxon>Ascomycota</taxon>
        <taxon>Pezizomycotina</taxon>
        <taxon>Sordariomycetes</taxon>
        <taxon>Sordariomycetidae</taxon>
        <taxon>Magnaporthales</taxon>
        <taxon>Pyriculariaceae</taxon>
        <taxon>Pyricularia</taxon>
    </lineage>
</organism>
<dbReference type="Proteomes" id="UP000011086">
    <property type="component" value="Unassembled WGS sequence"/>
</dbReference>
<feature type="chain" id="PRO_5041687971" evidence="2">
    <location>
        <begin position="24"/>
        <end position="79"/>
    </location>
</feature>
<dbReference type="AlphaFoldDB" id="A0AA97NLP1"/>
<accession>A0AA97NLP1</accession>
<feature type="compositionally biased region" description="Basic and acidic residues" evidence="1">
    <location>
        <begin position="45"/>
        <end position="61"/>
    </location>
</feature>
<evidence type="ECO:0000256" key="1">
    <source>
        <dbReference type="SAM" id="MobiDB-lite"/>
    </source>
</evidence>